<dbReference type="RefSeq" id="WP_166933686.1">
    <property type="nucleotide sequence ID" value="NZ_BAAADD010000003.1"/>
</dbReference>
<gene>
    <name evidence="3" type="ORF">GCM10008942_11490</name>
</gene>
<keyword evidence="2" id="KW-0472">Membrane</keyword>
<dbReference type="PANTHER" id="PTHR30441">
    <property type="entry name" value="DUF748 DOMAIN-CONTAINING PROTEIN"/>
    <property type="match status" value="1"/>
</dbReference>
<dbReference type="Proteomes" id="UP001499951">
    <property type="component" value="Unassembled WGS sequence"/>
</dbReference>
<dbReference type="Pfam" id="PF05359">
    <property type="entry name" value="DUF748"/>
    <property type="match status" value="1"/>
</dbReference>
<evidence type="ECO:0000256" key="2">
    <source>
        <dbReference type="SAM" id="Phobius"/>
    </source>
</evidence>
<sequence length="1015" mass="108373">MNAASTLSSIAAFLRRIRHILIAFAGLYVAWLLFAWLALPPLLQSQSEKYVLARSGHHLTMDKPSFNPFLLRLHLRNLKLAEPDGRPLMSFRDLIVDFSSTSLFRRAYVFDEIALDNLDATLIVLPHNRLNWSGLIEAFRSKEKTPSSELPRLVIRKITLTAAQATLIDRRTAAERSARIEPMALELTDLSTLPNGRGRYEVTAKTSFGATIAWDGVLTLKPILMAGHLRVDGISLPRLAAYMPLPATIAAPEGVAAFATSYRAGVIEDAFNVTLGGLAVRLDGFKIAGKADPSAVATAGYIALTGGRFDLLKRRIAFKQLAVSGGGVEVVRDAKGRINWQALMPKPAQQAAAPQTSVKGGGWHYRIERVSLAGYGVELRDGGANFALQDIAAETGPVSEDLSQPLPVKVSLRSRDGGTFAAEGTVVAAAPSADLQIKLDGLTLAPVQPYLARTTTLKLASGSVSSEGHLVFAGKDADYTGGFAVRNLRILTGDGQVFLAWTSLASTSLAASNAKLAMRELVLDGLDTRLIIAKDKSINFTKIFRTPAAKPAPPQSAPQPATAESAAPAPAAKAAPLFPVNIARLRILRSQMEFADHSLALPFGTHIHALNGTLVNISTRQGGAPARLLVNGQIDNYGTAHGVGLIDLFKPTDNLDIKVDFANVEMARLTPYSATFAGRKIESGKLTLHLQYKIKNRQMMGDNQIIMDKITLGERVQSPQAKDLPLELAIAILEDSDGRIDLGLPVSGSLDDPKFSYGGIIWKAITNVLTKIVTAPFRALGALFGGDDKFDGIVFAAGSPALSPPEQEKLAAFAAGLKKHPKLAVTLHGTWSEADRAALQDLQLRRQIAAKLGLSTEGDPGLLTPDQPNVKEALEALYAGKFGNGGLAAMREGFGKANPGKLETGTSGRMMAIFTGIIGSKKDLSATEVADLKGADFHAVLYRKLVAAEVVTDAALQQLAQARGTLILNELQKAQAPMDRIKLDAVAKAEADGKDVPLKVDMAPVPDQAVQPAHP</sequence>
<keyword evidence="4" id="KW-1185">Reference proteome</keyword>
<name>A0ABP3PH57_9PROT</name>
<protein>
    <submittedName>
        <fullName evidence="3">DUF748 domain-containing protein</fullName>
    </submittedName>
</protein>
<keyword evidence="2" id="KW-0812">Transmembrane</keyword>
<feature type="compositionally biased region" description="Low complexity" evidence="1">
    <location>
        <begin position="558"/>
        <end position="568"/>
    </location>
</feature>
<dbReference type="InterPro" id="IPR008023">
    <property type="entry name" value="DUF748"/>
</dbReference>
<feature type="transmembrane region" description="Helical" evidence="2">
    <location>
        <begin position="20"/>
        <end position="39"/>
    </location>
</feature>
<accession>A0ABP3PH57</accession>
<dbReference type="InterPro" id="IPR052894">
    <property type="entry name" value="AsmA-related"/>
</dbReference>
<evidence type="ECO:0000256" key="1">
    <source>
        <dbReference type="SAM" id="MobiDB-lite"/>
    </source>
</evidence>
<dbReference type="PANTHER" id="PTHR30441:SF8">
    <property type="entry name" value="DUF748 DOMAIN-CONTAINING PROTEIN"/>
    <property type="match status" value="1"/>
</dbReference>
<organism evidence="3 4">
    <name type="scientific">Rhizomicrobium electricum</name>
    <dbReference type="NCBI Taxonomy" id="480070"/>
    <lineage>
        <taxon>Bacteria</taxon>
        <taxon>Pseudomonadati</taxon>
        <taxon>Pseudomonadota</taxon>
        <taxon>Alphaproteobacteria</taxon>
        <taxon>Micropepsales</taxon>
        <taxon>Micropepsaceae</taxon>
        <taxon>Rhizomicrobium</taxon>
    </lineage>
</organism>
<feature type="region of interest" description="Disordered" evidence="1">
    <location>
        <begin position="549"/>
        <end position="568"/>
    </location>
</feature>
<keyword evidence="2" id="KW-1133">Transmembrane helix</keyword>
<evidence type="ECO:0000313" key="4">
    <source>
        <dbReference type="Proteomes" id="UP001499951"/>
    </source>
</evidence>
<proteinExistence type="predicted"/>
<comment type="caution">
    <text evidence="3">The sequence shown here is derived from an EMBL/GenBank/DDBJ whole genome shotgun (WGS) entry which is preliminary data.</text>
</comment>
<evidence type="ECO:0000313" key="3">
    <source>
        <dbReference type="EMBL" id="GAA0564829.1"/>
    </source>
</evidence>
<reference evidence="4" key="1">
    <citation type="journal article" date="2019" name="Int. J. Syst. Evol. Microbiol.">
        <title>The Global Catalogue of Microorganisms (GCM) 10K type strain sequencing project: providing services to taxonomists for standard genome sequencing and annotation.</title>
        <authorList>
            <consortium name="The Broad Institute Genomics Platform"/>
            <consortium name="The Broad Institute Genome Sequencing Center for Infectious Disease"/>
            <person name="Wu L."/>
            <person name="Ma J."/>
        </authorList>
    </citation>
    <scope>NUCLEOTIDE SEQUENCE [LARGE SCALE GENOMIC DNA]</scope>
    <source>
        <strain evidence="4">JCM 15089</strain>
    </source>
</reference>
<dbReference type="EMBL" id="BAAADD010000003">
    <property type="protein sequence ID" value="GAA0564829.1"/>
    <property type="molecule type" value="Genomic_DNA"/>
</dbReference>